<organism evidence="1 2">
    <name type="scientific">Escherichia phage EP335</name>
    <dbReference type="NCBI Taxonomy" id="2070199"/>
    <lineage>
        <taxon>Viruses</taxon>
        <taxon>Duplodnaviria</taxon>
        <taxon>Heunggongvirae</taxon>
        <taxon>Uroviricota</taxon>
        <taxon>Caudoviricetes</taxon>
        <taxon>Mktvariviridae</taxon>
        <taxon>Gordonclarkvirinae</taxon>
        <taxon>Nieuwekanaalvirus</taxon>
        <taxon>Nieuwekanaalvirus EP335</taxon>
    </lineage>
</organism>
<protein>
    <submittedName>
        <fullName evidence="1">Uncharacterized protein</fullName>
    </submittedName>
</protein>
<dbReference type="EMBL" id="MG748548">
    <property type="protein sequence ID" value="AVZ45086.1"/>
    <property type="molecule type" value="Genomic_DNA"/>
</dbReference>
<reference evidence="2" key="1">
    <citation type="submission" date="2018-01" db="EMBL/GenBank/DDBJ databases">
        <authorList>
            <person name="van Mierlo J.T."/>
            <person name="Hagens S."/>
            <person name="Witte S."/>
            <person name="Klamert S."/>
            <person name="van de Straat L."/>
        </authorList>
    </citation>
    <scope>NUCLEOTIDE SEQUENCE [LARGE SCALE GENOMIC DNA]</scope>
</reference>
<sequence length="172" mass="19446">MNNTTIIAAQAMDLNNYNSALCGSGTATKLVNGEVVTVNGLYSPDIYSGSILKPEHKNPSTLEVIQYESTKHNNLPEHARQMIEWIEEAEYEMLYNYMNSKDEWTRLVSVNEDGTEKITWIHKDEVVNDVVEDYEKFLVGGLAEVEKGYAVPVEYEGELVALKKMFNLSIDC</sequence>
<proteinExistence type="predicted"/>
<dbReference type="RefSeq" id="YP_010672671.1">
    <property type="nucleotide sequence ID" value="NC_070979.1"/>
</dbReference>
<dbReference type="KEGG" id="vg:77948958"/>
<name>A0A2Z3DSE8_9CAUD</name>
<evidence type="ECO:0000313" key="1">
    <source>
        <dbReference type="EMBL" id="AVZ45086.1"/>
    </source>
</evidence>
<evidence type="ECO:0000313" key="2">
    <source>
        <dbReference type="Proteomes" id="UP000257884"/>
    </source>
</evidence>
<accession>A0A2Z3DSE8</accession>
<dbReference type="Proteomes" id="UP000257884">
    <property type="component" value="Segment"/>
</dbReference>
<keyword evidence="2" id="KW-1185">Reference proteome</keyword>
<dbReference type="GeneID" id="77948958"/>